<evidence type="ECO:0000256" key="1">
    <source>
        <dbReference type="ARBA" id="ARBA00005854"/>
    </source>
</evidence>
<dbReference type="PANTHER" id="PTHR10996">
    <property type="entry name" value="2-HYDROXYACID DEHYDROGENASE-RELATED"/>
    <property type="match status" value="1"/>
</dbReference>
<gene>
    <name evidence="7" type="ORF">FFLO_05692</name>
</gene>
<dbReference type="InterPro" id="IPR006139">
    <property type="entry name" value="D-isomer_2_OHA_DH_cat_dom"/>
</dbReference>
<protein>
    <recommendedName>
        <fullName evidence="9">D-3-phosphoglycerate dehydrogenase</fullName>
    </recommendedName>
</protein>
<dbReference type="EMBL" id="JABELV010000152">
    <property type="protein sequence ID" value="KAG7529377.1"/>
    <property type="molecule type" value="Genomic_DNA"/>
</dbReference>
<accession>A0A8K0NR52</accession>
<dbReference type="InterPro" id="IPR036291">
    <property type="entry name" value="NAD(P)-bd_dom_sf"/>
</dbReference>
<dbReference type="Pfam" id="PF02826">
    <property type="entry name" value="2-Hacid_dh_C"/>
    <property type="match status" value="1"/>
</dbReference>
<evidence type="ECO:0000256" key="2">
    <source>
        <dbReference type="ARBA" id="ARBA00023002"/>
    </source>
</evidence>
<dbReference type="FunFam" id="3.40.50.720:FF:000203">
    <property type="entry name" value="D-3-phosphoglycerate dehydrogenase (SerA)"/>
    <property type="match status" value="1"/>
</dbReference>
<dbReference type="Proteomes" id="UP000812966">
    <property type="component" value="Unassembled WGS sequence"/>
</dbReference>
<evidence type="ECO:0000256" key="4">
    <source>
        <dbReference type="RuleBase" id="RU003719"/>
    </source>
</evidence>
<proteinExistence type="inferred from homology"/>
<feature type="domain" description="D-isomer specific 2-hydroxyacid dehydrogenase NAD-binding" evidence="6">
    <location>
        <begin position="110"/>
        <end position="299"/>
    </location>
</feature>
<dbReference type="PANTHER" id="PTHR10996:SF264">
    <property type="entry name" value="HYPOTHETICAL D-ISOMER SPECIFIC 2-HYDROXYACID DEHYDROGENASE (EUROFUNG)"/>
    <property type="match status" value="1"/>
</dbReference>
<dbReference type="PROSITE" id="PS00065">
    <property type="entry name" value="D_2_HYDROXYACID_DH_1"/>
    <property type="match status" value="1"/>
</dbReference>
<dbReference type="AlphaFoldDB" id="A0A8K0NR52"/>
<dbReference type="GO" id="GO:0030267">
    <property type="term" value="F:glyoxylate reductase (NADPH) activity"/>
    <property type="evidence" value="ECO:0007669"/>
    <property type="project" value="TreeGrafter"/>
</dbReference>
<dbReference type="InterPro" id="IPR050223">
    <property type="entry name" value="D-isomer_2-hydroxyacid_DH"/>
</dbReference>
<comment type="caution">
    <text evidence="7">The sequence shown here is derived from an EMBL/GenBank/DDBJ whole genome shotgun (WGS) entry which is preliminary data.</text>
</comment>
<dbReference type="InterPro" id="IPR029752">
    <property type="entry name" value="D-isomer_DH_CS1"/>
</dbReference>
<evidence type="ECO:0000313" key="8">
    <source>
        <dbReference type="Proteomes" id="UP000812966"/>
    </source>
</evidence>
<evidence type="ECO:0000313" key="7">
    <source>
        <dbReference type="EMBL" id="KAG7529377.1"/>
    </source>
</evidence>
<dbReference type="Gene3D" id="3.40.50.720">
    <property type="entry name" value="NAD(P)-binding Rossmann-like Domain"/>
    <property type="match status" value="2"/>
</dbReference>
<dbReference type="GO" id="GO:0005829">
    <property type="term" value="C:cytosol"/>
    <property type="evidence" value="ECO:0007669"/>
    <property type="project" value="TreeGrafter"/>
</dbReference>
<dbReference type="SUPFAM" id="SSF52283">
    <property type="entry name" value="Formate/glycerate dehydrogenase catalytic domain-like"/>
    <property type="match status" value="1"/>
</dbReference>
<keyword evidence="3" id="KW-0520">NAD</keyword>
<evidence type="ECO:0008006" key="9">
    <source>
        <dbReference type="Google" id="ProtNLM"/>
    </source>
</evidence>
<name>A0A8K0NR52_9TREE</name>
<organism evidence="7 8">
    <name type="scientific">Filobasidium floriforme</name>
    <dbReference type="NCBI Taxonomy" id="5210"/>
    <lineage>
        <taxon>Eukaryota</taxon>
        <taxon>Fungi</taxon>
        <taxon>Dikarya</taxon>
        <taxon>Basidiomycota</taxon>
        <taxon>Agaricomycotina</taxon>
        <taxon>Tremellomycetes</taxon>
        <taxon>Filobasidiales</taxon>
        <taxon>Filobasidiaceae</taxon>
        <taxon>Filobasidium</taxon>
    </lineage>
</organism>
<feature type="domain" description="D-isomer specific 2-hydroxyacid dehydrogenase catalytic" evidence="5">
    <location>
        <begin position="44"/>
        <end position="330"/>
    </location>
</feature>
<keyword evidence="8" id="KW-1185">Reference proteome</keyword>
<dbReference type="GO" id="GO:0051287">
    <property type="term" value="F:NAD binding"/>
    <property type="evidence" value="ECO:0007669"/>
    <property type="project" value="InterPro"/>
</dbReference>
<dbReference type="GO" id="GO:0016618">
    <property type="term" value="F:hydroxypyruvate reductase [NAD(P)H] activity"/>
    <property type="evidence" value="ECO:0007669"/>
    <property type="project" value="TreeGrafter"/>
</dbReference>
<evidence type="ECO:0000259" key="5">
    <source>
        <dbReference type="Pfam" id="PF00389"/>
    </source>
</evidence>
<dbReference type="Pfam" id="PF00389">
    <property type="entry name" value="2-Hacid_dh"/>
    <property type="match status" value="1"/>
</dbReference>
<dbReference type="OrthoDB" id="298012at2759"/>
<sequence length="331" mass="36121">MSPSIAPKPRVFSLEPLHSEALALARERFDLVLPGEHGFERWRQEAEGLMARNAVVTREDVEVLAKSRLRYISKQGVGVDNFDLDALKAAGIPLMNTPGVNARAVAELALGLILDVARQCTAIDRKIRAGVAVTKKDGWAGQTLEGKTMGIVGGGNIGFLVAKMFHAAFDAPIILYDPFIDDEALRKWQGAIRGDGAFRLVDALDRLLEQADIISLHVPLTKSTENLIADREIRLMKRSAILVNTARGGIIHEGDLAIALAENRIFGAGLDAFVNEPPSLEAYPELCREDRVVMTPHIGAATEAAQQDTCRSMVEHLVEAFEGKTLRDRVC</sequence>
<comment type="similarity">
    <text evidence="1 4">Belongs to the D-isomer specific 2-hydroxyacid dehydrogenase family.</text>
</comment>
<keyword evidence="2 4" id="KW-0560">Oxidoreductase</keyword>
<dbReference type="InterPro" id="IPR006140">
    <property type="entry name" value="D-isomer_DH_NAD-bd"/>
</dbReference>
<evidence type="ECO:0000259" key="6">
    <source>
        <dbReference type="Pfam" id="PF02826"/>
    </source>
</evidence>
<evidence type="ECO:0000256" key="3">
    <source>
        <dbReference type="ARBA" id="ARBA00023027"/>
    </source>
</evidence>
<dbReference type="SUPFAM" id="SSF51735">
    <property type="entry name" value="NAD(P)-binding Rossmann-fold domains"/>
    <property type="match status" value="1"/>
</dbReference>
<reference evidence="7" key="1">
    <citation type="submission" date="2020-04" db="EMBL/GenBank/DDBJ databases">
        <title>Analysis of mating type loci in Filobasidium floriforme.</title>
        <authorList>
            <person name="Nowrousian M."/>
        </authorList>
    </citation>
    <scope>NUCLEOTIDE SEQUENCE</scope>
    <source>
        <strain evidence="7">CBS 6242</strain>
    </source>
</reference>